<evidence type="ECO:0000259" key="1">
    <source>
        <dbReference type="Pfam" id="PF14393"/>
    </source>
</evidence>
<feature type="domain" description="DUF4422" evidence="1">
    <location>
        <begin position="10"/>
        <end position="240"/>
    </location>
</feature>
<organism evidence="2 3">
    <name type="scientific">Flintibacter faecis</name>
    <dbReference type="NCBI Taxonomy" id="2763047"/>
    <lineage>
        <taxon>Bacteria</taxon>
        <taxon>Bacillati</taxon>
        <taxon>Bacillota</taxon>
        <taxon>Clostridia</taxon>
        <taxon>Eubacteriales</taxon>
        <taxon>Flintibacter</taxon>
    </lineage>
</organism>
<protein>
    <submittedName>
        <fullName evidence="2">DUF4422 domain-containing protein</fullName>
    </submittedName>
</protein>
<proteinExistence type="predicted"/>
<name>A0A8J6J4M3_9FIRM</name>
<accession>A0A8J6J4M3</accession>
<evidence type="ECO:0000313" key="3">
    <source>
        <dbReference type="Proteomes" id="UP000602260"/>
    </source>
</evidence>
<evidence type="ECO:0000313" key="2">
    <source>
        <dbReference type="EMBL" id="MBC5717639.1"/>
    </source>
</evidence>
<dbReference type="Pfam" id="PF14393">
    <property type="entry name" value="DUF4422"/>
    <property type="match status" value="1"/>
</dbReference>
<dbReference type="AlphaFoldDB" id="A0A8J6J4M3"/>
<keyword evidence="3" id="KW-1185">Reference proteome</keyword>
<dbReference type="Proteomes" id="UP000602260">
    <property type="component" value="Unassembled WGS sequence"/>
</dbReference>
<reference evidence="2" key="1">
    <citation type="submission" date="2020-08" db="EMBL/GenBank/DDBJ databases">
        <title>Genome public.</title>
        <authorList>
            <person name="Liu C."/>
            <person name="Sun Q."/>
        </authorList>
    </citation>
    <scope>NUCLEOTIDE SEQUENCE</scope>
    <source>
        <strain evidence="2">BX5</strain>
    </source>
</reference>
<comment type="caution">
    <text evidence="2">The sequence shown here is derived from an EMBL/GenBank/DDBJ whole genome shotgun (WGS) entry which is preliminary data.</text>
</comment>
<gene>
    <name evidence="2" type="ORF">H8S55_09945</name>
</gene>
<dbReference type="InterPro" id="IPR025536">
    <property type="entry name" value="DUF4422"/>
</dbReference>
<sequence>MSHRIDITSELVNNPLYIPVRCGAVFDKENPMNIAGDDTGENISEQRSHLSEFTVAYWAWKNQTADYYGLCHYRRYLSFSDLTYPVDTQGLVEEDFLNQETMEKYGLLSPDHMSQIISEYDAVIPQPAPVHLITTPKGPQSNVGDVWRANAGVLIESDTIDRMLALIDQKAPQYSRAAREYLNSTEHRGYNCYVFKRELFDRMCQFQFPILFELEQHPSGRLQRVPGYVGEILFGIFLYHIIHFEDWKIKELQLVKFLDTRPVRGTCDLWLRKMKRRGDRVLRMLLDPLFPKGSLRRERLKSMVRTIKSVV</sequence>
<dbReference type="EMBL" id="JACOPN010000006">
    <property type="protein sequence ID" value="MBC5717639.1"/>
    <property type="molecule type" value="Genomic_DNA"/>
</dbReference>